<keyword evidence="2" id="KW-0521">NADP</keyword>
<gene>
    <name evidence="4" type="ORF">CNMCM6805_001518</name>
</gene>
<name>A0A8H4M5Q6_9EURO</name>
<evidence type="ECO:0000256" key="1">
    <source>
        <dbReference type="ARBA" id="ARBA00006484"/>
    </source>
</evidence>
<dbReference type="CDD" id="cd08951">
    <property type="entry name" value="DR_C-13_KR_SDR_c_like"/>
    <property type="match status" value="1"/>
</dbReference>
<dbReference type="PRINTS" id="PR00081">
    <property type="entry name" value="GDHRDH"/>
</dbReference>
<dbReference type="Proteomes" id="UP000653565">
    <property type="component" value="Unassembled WGS sequence"/>
</dbReference>
<dbReference type="InterPro" id="IPR002347">
    <property type="entry name" value="SDR_fam"/>
</dbReference>
<dbReference type="SUPFAM" id="SSF51735">
    <property type="entry name" value="NAD(P)-binding Rossmann-fold domains"/>
    <property type="match status" value="1"/>
</dbReference>
<comment type="similarity">
    <text evidence="1">Belongs to the short-chain dehydrogenases/reductases (SDR) family.</text>
</comment>
<evidence type="ECO:0000256" key="3">
    <source>
        <dbReference type="ARBA" id="ARBA00023002"/>
    </source>
</evidence>
<reference evidence="4" key="1">
    <citation type="journal article" date="2020" name="bioRxiv">
        <title>Genomic and phenotypic heterogeneity of clinical isolates of the human pathogens Aspergillus fumigatus, Aspergillus lentulus and Aspergillus fumigatiaffinis.</title>
        <authorList>
            <person name="dos Santos R.A.C."/>
            <person name="Steenwyk J.L."/>
            <person name="Rivero-Menendez O."/>
            <person name="Mead M.E."/>
            <person name="Silva L.P."/>
            <person name="Bastos R.W."/>
            <person name="Alastruey-Izquierdo A."/>
            <person name="Goldman G.H."/>
            <person name="Rokas A."/>
        </authorList>
    </citation>
    <scope>NUCLEOTIDE SEQUENCE</scope>
    <source>
        <strain evidence="4">CNM-CM6805</strain>
    </source>
</reference>
<dbReference type="InterPro" id="IPR036291">
    <property type="entry name" value="NAD(P)-bd_dom_sf"/>
</dbReference>
<dbReference type="EMBL" id="JAAAPX010000134">
    <property type="protein sequence ID" value="KAF4229399.1"/>
    <property type="molecule type" value="Genomic_DNA"/>
</dbReference>
<dbReference type="OrthoDB" id="191139at2759"/>
<evidence type="ECO:0008006" key="6">
    <source>
        <dbReference type="Google" id="ProtNLM"/>
    </source>
</evidence>
<keyword evidence="3" id="KW-0560">Oxidoreductase</keyword>
<reference evidence="4" key="2">
    <citation type="submission" date="2020-04" db="EMBL/GenBank/DDBJ databases">
        <authorList>
            <person name="Santos R.A.C."/>
            <person name="Steenwyk J.L."/>
            <person name="Rivero-Menendez O."/>
            <person name="Mead M.E."/>
            <person name="Silva L.P."/>
            <person name="Bastos R.W."/>
            <person name="Alastruey-Izquierdo A."/>
            <person name="Goldman G.H."/>
            <person name="Rokas A."/>
        </authorList>
    </citation>
    <scope>NUCLEOTIDE SEQUENCE</scope>
    <source>
        <strain evidence="4">CNM-CM6805</strain>
    </source>
</reference>
<protein>
    <recommendedName>
        <fullName evidence="6">Short chain dehydrogenase</fullName>
    </recommendedName>
</protein>
<proteinExistence type="inferred from homology"/>
<dbReference type="PANTHER" id="PTHR24320:SF274">
    <property type="entry name" value="CHAIN DEHYDROGENASE, PUTATIVE (AFU_ORTHOLOGUE AFUA_4G00440)-RELATED"/>
    <property type="match status" value="1"/>
</dbReference>
<dbReference type="AlphaFoldDB" id="A0A8H4M5Q6"/>
<sequence length="567" mass="63383">MSNYILRAQSQPRRMRYPATLLDQQHLHCFICTAPVDREGNPTNYMHLVKILILCYFSTQEVGERIGSRHPLRGAGSHNPPNPQLPTLLSPSVPDLDYSLASMFLEKADFRAIRMKRDGTAFFSKTGIWFVIDQTALDTGRISVVDFKPNGEVEGHIQLRPWYLAELLVLYEGLGWPLCAIIDENRFRQAYNKPLNMDMPLLDLLEETKKRRQFDFADWGSRELWTREIERNAPGYLELEAKGRESDFNLESLRNSTLRTVGLNSIKVRASQSVSWKCRCPKAIKLTSVNAEALIIRLEVLATGQLPNMVRVLITGSADGLGLEAARQLVKRGHTVYLHARNEKRAADARAACPGAAGVLTADLSNLAENRKLADEANAIGQFDAVILNAGMLSGPFRRTPDTGIPAMVFVNVVAPYILTSLMHRPKRLVYISSQLHRQGDTSLEDIFWLKRGEARFRDFPAYCDSKLHVLLLANAVARRFKDSSVVSVHPGWVATKLGGQGATDKLEDGVDTYVMLAEGGYDQNLTGKYFEPKKKLGRPLPASQDINLQEKVVKACEEVTGLKLPA</sequence>
<organism evidence="4 5">
    <name type="scientific">Aspergillus fumigatiaffinis</name>
    <dbReference type="NCBI Taxonomy" id="340414"/>
    <lineage>
        <taxon>Eukaryota</taxon>
        <taxon>Fungi</taxon>
        <taxon>Dikarya</taxon>
        <taxon>Ascomycota</taxon>
        <taxon>Pezizomycotina</taxon>
        <taxon>Eurotiomycetes</taxon>
        <taxon>Eurotiomycetidae</taxon>
        <taxon>Eurotiales</taxon>
        <taxon>Aspergillaceae</taxon>
        <taxon>Aspergillus</taxon>
        <taxon>Aspergillus subgen. Fumigati</taxon>
    </lineage>
</organism>
<comment type="caution">
    <text evidence="4">The sequence shown here is derived from an EMBL/GenBank/DDBJ whole genome shotgun (WGS) entry which is preliminary data.</text>
</comment>
<evidence type="ECO:0000313" key="5">
    <source>
        <dbReference type="Proteomes" id="UP000653565"/>
    </source>
</evidence>
<accession>A0A8H4M5Q6</accession>
<dbReference type="PANTHER" id="PTHR24320">
    <property type="entry name" value="RETINOL DEHYDROGENASE"/>
    <property type="match status" value="1"/>
</dbReference>
<dbReference type="GO" id="GO:0016491">
    <property type="term" value="F:oxidoreductase activity"/>
    <property type="evidence" value="ECO:0007669"/>
    <property type="project" value="UniProtKB-KW"/>
</dbReference>
<dbReference type="Pfam" id="PF00106">
    <property type="entry name" value="adh_short"/>
    <property type="match status" value="1"/>
</dbReference>
<evidence type="ECO:0000313" key="4">
    <source>
        <dbReference type="EMBL" id="KAF4229399.1"/>
    </source>
</evidence>
<dbReference type="Gene3D" id="3.40.50.720">
    <property type="entry name" value="NAD(P)-binding Rossmann-like Domain"/>
    <property type="match status" value="1"/>
</dbReference>
<evidence type="ECO:0000256" key="2">
    <source>
        <dbReference type="ARBA" id="ARBA00022857"/>
    </source>
</evidence>
<keyword evidence="5" id="KW-1185">Reference proteome</keyword>